<evidence type="ECO:0008006" key="4">
    <source>
        <dbReference type="Google" id="ProtNLM"/>
    </source>
</evidence>
<dbReference type="EMBL" id="MU154696">
    <property type="protein sequence ID" value="KAF9488786.1"/>
    <property type="molecule type" value="Genomic_DNA"/>
</dbReference>
<accession>A0A9P5ZJS7</accession>
<dbReference type="AlphaFoldDB" id="A0A9P5ZJS7"/>
<proteinExistence type="predicted"/>
<dbReference type="Proteomes" id="UP000807025">
    <property type="component" value="Unassembled WGS sequence"/>
</dbReference>
<evidence type="ECO:0000313" key="3">
    <source>
        <dbReference type="Proteomes" id="UP000807025"/>
    </source>
</evidence>
<gene>
    <name evidence="2" type="ORF">BDN71DRAFT_407167</name>
</gene>
<feature type="compositionally biased region" description="Basic and acidic residues" evidence="1">
    <location>
        <begin position="61"/>
        <end position="77"/>
    </location>
</feature>
<keyword evidence="3" id="KW-1185">Reference proteome</keyword>
<organism evidence="2 3">
    <name type="scientific">Pleurotus eryngii</name>
    <name type="common">Boletus of the steppes</name>
    <dbReference type="NCBI Taxonomy" id="5323"/>
    <lineage>
        <taxon>Eukaryota</taxon>
        <taxon>Fungi</taxon>
        <taxon>Dikarya</taxon>
        <taxon>Basidiomycota</taxon>
        <taxon>Agaricomycotina</taxon>
        <taxon>Agaricomycetes</taxon>
        <taxon>Agaricomycetidae</taxon>
        <taxon>Agaricales</taxon>
        <taxon>Pleurotineae</taxon>
        <taxon>Pleurotaceae</taxon>
        <taxon>Pleurotus</taxon>
    </lineage>
</organism>
<reference evidence="2" key="1">
    <citation type="submission" date="2020-11" db="EMBL/GenBank/DDBJ databases">
        <authorList>
            <consortium name="DOE Joint Genome Institute"/>
            <person name="Ahrendt S."/>
            <person name="Riley R."/>
            <person name="Andreopoulos W."/>
            <person name="Labutti K."/>
            <person name="Pangilinan J."/>
            <person name="Ruiz-Duenas F.J."/>
            <person name="Barrasa J.M."/>
            <person name="Sanchez-Garcia M."/>
            <person name="Camarero S."/>
            <person name="Miyauchi S."/>
            <person name="Serrano A."/>
            <person name="Linde D."/>
            <person name="Babiker R."/>
            <person name="Drula E."/>
            <person name="Ayuso-Fernandez I."/>
            <person name="Pacheco R."/>
            <person name="Padilla G."/>
            <person name="Ferreira P."/>
            <person name="Barriuso J."/>
            <person name="Kellner H."/>
            <person name="Castanera R."/>
            <person name="Alfaro M."/>
            <person name="Ramirez L."/>
            <person name="Pisabarro A.G."/>
            <person name="Kuo A."/>
            <person name="Tritt A."/>
            <person name="Lipzen A."/>
            <person name="He G."/>
            <person name="Yan M."/>
            <person name="Ng V."/>
            <person name="Cullen D."/>
            <person name="Martin F."/>
            <person name="Rosso M.-N."/>
            <person name="Henrissat B."/>
            <person name="Hibbett D."/>
            <person name="Martinez A.T."/>
            <person name="Grigoriev I.V."/>
        </authorList>
    </citation>
    <scope>NUCLEOTIDE SEQUENCE</scope>
    <source>
        <strain evidence="2">ATCC 90797</strain>
    </source>
</reference>
<comment type="caution">
    <text evidence="2">The sequence shown here is derived from an EMBL/GenBank/DDBJ whole genome shotgun (WGS) entry which is preliminary data.</text>
</comment>
<dbReference type="InterPro" id="IPR027417">
    <property type="entry name" value="P-loop_NTPase"/>
</dbReference>
<feature type="region of interest" description="Disordered" evidence="1">
    <location>
        <begin position="55"/>
        <end position="139"/>
    </location>
</feature>
<sequence>MNVSFTRAKSKLVLFGSRKTLESTPLLEEFFKLMDIHQWTLKLSPGADRMHLQLQPSGEGVKSEGDTPDSTLKRPSEELYITAVGARENHPPTPTTPSRLGEDRRPVKRAKPSPTPSKSKRESPRLSRWFSKRPTYSPRPCERRKVATLRWYHMVYFSFFICTCIPPDGFQLSVYQSLIRLYPLNKGGDDLSRSSQP</sequence>
<name>A0A9P5ZJS7_PLEER</name>
<dbReference type="Gene3D" id="3.40.50.300">
    <property type="entry name" value="P-loop containing nucleotide triphosphate hydrolases"/>
    <property type="match status" value="1"/>
</dbReference>
<evidence type="ECO:0000313" key="2">
    <source>
        <dbReference type="EMBL" id="KAF9488786.1"/>
    </source>
</evidence>
<evidence type="ECO:0000256" key="1">
    <source>
        <dbReference type="SAM" id="MobiDB-lite"/>
    </source>
</evidence>
<protein>
    <recommendedName>
        <fullName evidence="4">DNA2/NAM7 helicase-like C-terminal domain-containing protein</fullName>
    </recommendedName>
</protein>